<keyword evidence="22" id="KW-0966">Cell projection</keyword>
<feature type="domain" description="Fibronectin type-III" evidence="35">
    <location>
        <begin position="427"/>
        <end position="523"/>
    </location>
</feature>
<dbReference type="SUPFAM" id="SSF48726">
    <property type="entry name" value="Immunoglobulin"/>
    <property type="match status" value="3"/>
</dbReference>
<dbReference type="Gene3D" id="2.60.40.10">
    <property type="entry name" value="Immunoglobulins"/>
    <property type="match status" value="7"/>
</dbReference>
<feature type="domain" description="Tyrosine-protein phosphatase" evidence="32">
    <location>
        <begin position="1245"/>
        <end position="1504"/>
    </location>
</feature>
<dbReference type="PROSITE" id="PS50056">
    <property type="entry name" value="TYR_PHOSPHATASE_2"/>
    <property type="match status" value="2"/>
</dbReference>
<dbReference type="PROSITE" id="PS50055">
    <property type="entry name" value="TYR_PHOSPHATASE_PTP"/>
    <property type="match status" value="2"/>
</dbReference>
<evidence type="ECO:0000256" key="23">
    <source>
        <dbReference type="ARBA" id="ARBA00023319"/>
    </source>
</evidence>
<evidence type="ECO:0000259" key="32">
    <source>
        <dbReference type="PROSITE" id="PS50055"/>
    </source>
</evidence>
<dbReference type="CTD" id="399155"/>
<dbReference type="CDD" id="cd00063">
    <property type="entry name" value="FN3"/>
    <property type="match status" value="4"/>
</dbReference>
<feature type="domain" description="Tyrosine-protein phosphatase" evidence="32">
    <location>
        <begin position="958"/>
        <end position="1213"/>
    </location>
</feature>
<evidence type="ECO:0000256" key="19">
    <source>
        <dbReference type="ARBA" id="ARBA00023157"/>
    </source>
</evidence>
<evidence type="ECO:0000259" key="33">
    <source>
        <dbReference type="PROSITE" id="PS50056"/>
    </source>
</evidence>
<dbReference type="InterPro" id="IPR000242">
    <property type="entry name" value="PTP_cat"/>
</dbReference>
<dbReference type="GeneID" id="399155"/>
<feature type="compositionally biased region" description="Basic and acidic residues" evidence="29">
    <location>
        <begin position="893"/>
        <end position="902"/>
    </location>
</feature>
<dbReference type="Pfam" id="PF13927">
    <property type="entry name" value="Ig_3"/>
    <property type="match status" value="2"/>
</dbReference>
<dbReference type="InterPro" id="IPR013098">
    <property type="entry name" value="Ig_I-set"/>
</dbReference>
<comment type="catalytic activity">
    <reaction evidence="27">
        <text>O-phospho-L-tyrosyl-[protein] + H2O = L-tyrosyl-[protein] + phosphate</text>
        <dbReference type="Rhea" id="RHEA:10684"/>
        <dbReference type="Rhea" id="RHEA-COMP:10136"/>
        <dbReference type="Rhea" id="RHEA-COMP:20101"/>
        <dbReference type="ChEBI" id="CHEBI:15377"/>
        <dbReference type="ChEBI" id="CHEBI:43474"/>
        <dbReference type="ChEBI" id="CHEBI:46858"/>
        <dbReference type="ChEBI" id="CHEBI:61978"/>
        <dbReference type="EC" id="3.1.3.48"/>
    </reaction>
</comment>
<dbReference type="FunFam" id="3.90.190.10:FF:000002">
    <property type="entry name" value="receptor-type tyrosine-protein phosphatase delta isoform X2"/>
    <property type="match status" value="1"/>
</dbReference>
<dbReference type="InterPro" id="IPR029021">
    <property type="entry name" value="Prot-tyrosine_phosphatase-like"/>
</dbReference>
<dbReference type="SMART" id="SM00409">
    <property type="entry name" value="IG"/>
    <property type="match status" value="3"/>
</dbReference>
<dbReference type="GO" id="GO:0014069">
    <property type="term" value="C:postsynaptic density"/>
    <property type="evidence" value="ECO:0007669"/>
    <property type="project" value="UniProtKB-SubCell"/>
</dbReference>
<dbReference type="CDD" id="cd05738">
    <property type="entry name" value="IgI_2_RPTP_IIa_LAR_like"/>
    <property type="match status" value="1"/>
</dbReference>
<dbReference type="InterPro" id="IPR003595">
    <property type="entry name" value="Tyr_Pase_cat"/>
</dbReference>
<feature type="domain" description="Fibronectin type-III" evidence="35">
    <location>
        <begin position="525"/>
        <end position="614"/>
    </location>
</feature>
<dbReference type="SMART" id="SM00060">
    <property type="entry name" value="FN3"/>
    <property type="match status" value="4"/>
</dbReference>
<organism evidence="36 37">
    <name type="scientific">Xenopus laevis</name>
    <name type="common">African clawed frog</name>
    <dbReference type="NCBI Taxonomy" id="8355"/>
    <lineage>
        <taxon>Eukaryota</taxon>
        <taxon>Metazoa</taxon>
        <taxon>Chordata</taxon>
        <taxon>Craniata</taxon>
        <taxon>Vertebrata</taxon>
        <taxon>Euteleostomi</taxon>
        <taxon>Amphibia</taxon>
        <taxon>Batrachia</taxon>
        <taxon>Anura</taxon>
        <taxon>Pipoidea</taxon>
        <taxon>Pipidae</taxon>
        <taxon>Xenopodinae</taxon>
        <taxon>Xenopus</taxon>
        <taxon>Xenopus</taxon>
    </lineage>
</organism>
<dbReference type="GO" id="GO:0005886">
    <property type="term" value="C:plasma membrane"/>
    <property type="evidence" value="ECO:0007669"/>
    <property type="project" value="UniProtKB-SubCell"/>
</dbReference>
<evidence type="ECO:0000256" key="26">
    <source>
        <dbReference type="ARBA" id="ARBA00034105"/>
    </source>
</evidence>
<dbReference type="PROSITE" id="PS50853">
    <property type="entry name" value="FN3"/>
    <property type="match status" value="4"/>
</dbReference>
<dbReference type="InterPro" id="IPR045905">
    <property type="entry name" value="R-PTP-delta_cat"/>
</dbReference>
<keyword evidence="36" id="KW-1185">Reference proteome</keyword>
<evidence type="ECO:0000256" key="25">
    <source>
        <dbReference type="ARBA" id="ARBA00034102"/>
    </source>
</evidence>
<dbReference type="FunFam" id="2.60.40.10:FF:000144">
    <property type="entry name" value="receptor-type tyrosine-protein phosphatase delta isoform X1"/>
    <property type="match status" value="1"/>
</dbReference>
<evidence type="ECO:0000256" key="7">
    <source>
        <dbReference type="ARBA" id="ARBA00013064"/>
    </source>
</evidence>
<dbReference type="PRINTS" id="PR00700">
    <property type="entry name" value="PRTYPHPHTASE"/>
</dbReference>
<dbReference type="InterPro" id="IPR003961">
    <property type="entry name" value="FN3_dom"/>
</dbReference>
<keyword evidence="21" id="KW-0325">Glycoprotein</keyword>
<evidence type="ECO:0000256" key="14">
    <source>
        <dbReference type="ARBA" id="ARBA00022801"/>
    </source>
</evidence>
<keyword evidence="15" id="KW-0904">Protein phosphatase</keyword>
<feature type="region of interest" description="Disordered" evidence="29">
    <location>
        <begin position="893"/>
        <end position="921"/>
    </location>
</feature>
<dbReference type="FunFam" id="2.60.40.10:FF:000027">
    <property type="entry name" value="receptor-type tyrosine-protein phosphatase delta isoform X1"/>
    <property type="match status" value="1"/>
</dbReference>
<evidence type="ECO:0000256" key="20">
    <source>
        <dbReference type="ARBA" id="ARBA00023170"/>
    </source>
</evidence>
<evidence type="ECO:0000256" key="15">
    <source>
        <dbReference type="ARBA" id="ARBA00022912"/>
    </source>
</evidence>
<dbReference type="PANTHER" id="PTHR46957">
    <property type="entry name" value="CYTOKINE RECEPTOR"/>
    <property type="match status" value="1"/>
</dbReference>
<evidence type="ECO:0000256" key="13">
    <source>
        <dbReference type="ARBA" id="ARBA00022737"/>
    </source>
</evidence>
<feature type="signal peptide" evidence="31">
    <location>
        <begin position="1"/>
        <end position="27"/>
    </location>
</feature>
<dbReference type="PANTHER" id="PTHR46957:SF11">
    <property type="entry name" value="PROTEIN-TYROSINE-PHOSPHATASE"/>
    <property type="match status" value="1"/>
</dbReference>
<evidence type="ECO:0000313" key="36">
    <source>
        <dbReference type="Proteomes" id="UP000186698"/>
    </source>
</evidence>
<proteinExistence type="inferred from homology"/>
<dbReference type="Pfam" id="PF00041">
    <property type="entry name" value="fn3"/>
    <property type="match status" value="3"/>
</dbReference>
<comment type="subcellular location">
    <subcellularLocation>
        <location evidence="1">Cell membrane</location>
        <topology evidence="1">Single-pass type I membrane protein</topology>
    </subcellularLocation>
    <subcellularLocation>
        <location evidence="4">Cell projection</location>
        <location evidence="4">Axon</location>
    </subcellularLocation>
    <subcellularLocation>
        <location evidence="5">Cell projection</location>
        <location evidence="5">Growth cone</location>
    </subcellularLocation>
    <subcellularLocation>
        <location evidence="2">Cytoplasmic vesicle</location>
        <location evidence="2">Secretory vesicle</location>
        <location evidence="2">Synaptic vesicle membrane</location>
    </subcellularLocation>
    <subcellularLocation>
        <location evidence="3">Perikaryon</location>
    </subcellularLocation>
    <subcellularLocation>
        <location evidence="26">Postsynaptic density</location>
    </subcellularLocation>
    <subcellularLocation>
        <location evidence="25">Synapse</location>
        <location evidence="25">Synaptosome</location>
    </subcellularLocation>
</comment>
<keyword evidence="19" id="KW-1015">Disulfide bond</keyword>
<evidence type="ECO:0000256" key="16">
    <source>
        <dbReference type="ARBA" id="ARBA00022989"/>
    </source>
</evidence>
<keyword evidence="9" id="KW-0771">Synaptosome</keyword>
<feature type="domain" description="Fibronectin type-III" evidence="35">
    <location>
        <begin position="616"/>
        <end position="702"/>
    </location>
</feature>
<dbReference type="SMART" id="SM00408">
    <property type="entry name" value="IGc2"/>
    <property type="match status" value="3"/>
</dbReference>
<dbReference type="GO" id="GO:0008201">
    <property type="term" value="F:heparin binding"/>
    <property type="evidence" value="ECO:0007669"/>
    <property type="project" value="UniProtKB-KW"/>
</dbReference>
<dbReference type="SMART" id="SM00404">
    <property type="entry name" value="PTPc_motif"/>
    <property type="match status" value="2"/>
</dbReference>
<evidence type="ECO:0000313" key="37">
    <source>
        <dbReference type="RefSeq" id="XP_041430151.1"/>
    </source>
</evidence>
<feature type="chain" id="PRO_5035276801" description="Receptor-type tyrosine-protein phosphatase S" evidence="31">
    <location>
        <begin position="28"/>
        <end position="1513"/>
    </location>
</feature>
<evidence type="ECO:0000256" key="9">
    <source>
        <dbReference type="ARBA" id="ARBA00022599"/>
    </source>
</evidence>
<dbReference type="FunFam" id="2.60.40.10:FF:000023">
    <property type="entry name" value="receptor-type tyrosine-protein phosphatase delta isoform X2"/>
    <property type="match status" value="1"/>
</dbReference>
<dbReference type="GO" id="GO:0030672">
    <property type="term" value="C:synaptic vesicle membrane"/>
    <property type="evidence" value="ECO:0007669"/>
    <property type="project" value="UniProtKB-SubCell"/>
</dbReference>
<dbReference type="PROSITE" id="PS00383">
    <property type="entry name" value="TYR_PHOSPHATASE_1"/>
    <property type="match status" value="2"/>
</dbReference>
<feature type="domain" description="Ig-like" evidence="34">
    <location>
        <begin position="31"/>
        <end position="121"/>
    </location>
</feature>
<dbReference type="InterPro" id="IPR013783">
    <property type="entry name" value="Ig-like_fold"/>
</dbReference>
<feature type="region of interest" description="Disordered" evidence="29">
    <location>
        <begin position="410"/>
        <end position="430"/>
    </location>
</feature>
<evidence type="ECO:0000256" key="27">
    <source>
        <dbReference type="ARBA" id="ARBA00051722"/>
    </source>
</evidence>
<dbReference type="InterPro" id="IPR016130">
    <property type="entry name" value="Tyr_Pase_AS"/>
</dbReference>
<evidence type="ECO:0000256" key="21">
    <source>
        <dbReference type="ARBA" id="ARBA00023180"/>
    </source>
</evidence>
<protein>
    <recommendedName>
        <fullName evidence="28">Receptor-type tyrosine-protein phosphatase S</fullName>
        <ecNumber evidence="7">3.1.3.48</ecNumber>
    </recommendedName>
</protein>
<dbReference type="PROSITE" id="PS50835">
    <property type="entry name" value="IG_LIKE"/>
    <property type="match status" value="3"/>
</dbReference>
<feature type="domain" description="Ig-like" evidence="34">
    <location>
        <begin position="133"/>
        <end position="231"/>
    </location>
</feature>
<evidence type="ECO:0000259" key="35">
    <source>
        <dbReference type="PROSITE" id="PS50853"/>
    </source>
</evidence>
<evidence type="ECO:0000256" key="18">
    <source>
        <dbReference type="ARBA" id="ARBA00023136"/>
    </source>
</evidence>
<name>A0A8J1LLP4_XENLA</name>
<sequence>MQVPSCQTMNIARPVVVLLCFLLHAGAETPPKLTRTPVDQIGVSGGVASFICQATGDPRPKIVWNKKGKKVSNQRFEVIEFDDGSGSVLRIQPLRTPRDEAIYECVASNSVGEVATTTRLTVLREDQIPRGFPTIDMGPQLKVVERTRTATMLCAASGNPDPEITWFKDYLPVDTSNNNGRIKQLRSESIGGTPIRGALQIEQSEESDQGKYECVATNSAGTRYSAPANLYVRELREVRRIAPRFSIPPTNHEIMPGGSVNITCVAVGSPMPYVKWMLGSEDLTPEDDMPIGRNVLELTDVRQSANYTCVAMSTLGVIEAIAQINVKALPKPPGTPMVTESTATSITLTWDSGNPEPVSYYIIQHKPKSSEEQYKEIDGVATTRYSVAGLSPYSEYEFRVVAVNNIGRGPPSEPVMTRTSEQAPSSPPRNVQARMLSSTTILVQWEEPEEPNGQIQGYRVYYTMDPTQHINSWTKHNVADSQITTIGNLEPQKTYSVKVLAFTSVGDGPLSNDIQVITQTGVPSQPLNFKAEPESETSILLSWTPPRSDTISSYDLYYKDGDHAEEQVITIDPATSYRLQGLKPNSLYYFRLAARASVGLGASTTEISARTMQSMFAKNFHVKAVMKTSVLLSWEIPENYNSALPFKILYDDGKMAVEVDGRATQKLITNLKPETSYSFVLTNRGNSAGGLQHRVAAKTAPDVLKTKPVFIGKTNSDGMITVELPEVLVNDKIKGYYIVIVPLKKSRGKFIKPWESPDEMEFDELLKDISRKRRSLRFRREAEQKPYIAAHFDLLPTEFTLGDQKQYGGFENKQLQNGQEYVFFVLAVIEHSESAMFATSPYSDPVVSMEIDPQPMTDEEEGLIWVVGPVLAVVFIICIVIAILLYKSSKPDRKRTESDSRKSSLPNSKEIPSHNPTDPVELRRLNFQTPGMANHPPIPILELEDHIERLKANDNLKFSQEYESIDPGQQFTWEHSNLEVNKPKNRYANVIAYDHSRVLLSAIDGIPGSDYINSNYIDGYRKQNAYIATQGPLPETFGDFWRMMWEQRSATVVMMTKMEERSRIKCDQYWPSRGTETYGLIQVTLLDTVELATYTVRTFALYKNGSSEKREVRQFQFTAWPDHGVPEHPTPFLAFLRRVKTCNPPDAGPMVVHCSAGVGRTGCFNVIDAMLERIRHEKTVDIYGHVTLMRAQRNYMVQTEDQYIFIHDALLEAVTCGNTEVPARNLYAYIQKLTQIEPGENVTGMELEFKRLASSKAHTSRFISANLPCNKFKNRLVNIMPYESTRVCLQPIRGVEGSDYINASFIDGYRQQKAYIATQGPLAETTEDFWRMLWEHNSTIVVMLTKLREMGREKCHQYWPAERSARYQYFVVDPMAEYNMPQYILREFKVTDARDGQSRTVRQFQFTDWPEQGVPKSGEGFIDFIGQVHKTKEQFGQDGPISVHCSAGVGRTGVFITLSIVLERMRYEGVVDIFQTVKMLRTQRPAVVQTEDQYQFCYRAGLEYLGSFDHYAT</sequence>
<reference evidence="37" key="1">
    <citation type="submission" date="2025-08" db="UniProtKB">
        <authorList>
            <consortium name="RefSeq"/>
        </authorList>
    </citation>
    <scope>IDENTIFICATION</scope>
    <source>
        <strain evidence="37">J_2021</strain>
        <tissue evidence="37">Erythrocytes</tissue>
    </source>
</reference>
<evidence type="ECO:0000256" key="11">
    <source>
        <dbReference type="ARBA" id="ARBA00022692"/>
    </source>
</evidence>
<evidence type="ECO:0000256" key="5">
    <source>
        <dbReference type="ARBA" id="ARBA00004624"/>
    </source>
</evidence>
<feature type="domain" description="Tyrosine specific protein phosphatases" evidence="33">
    <location>
        <begin position="1133"/>
        <end position="1204"/>
    </location>
</feature>
<dbReference type="EC" id="3.1.3.48" evidence="7"/>
<dbReference type="CDD" id="cd05739">
    <property type="entry name" value="IgI_3_RPTP_IIa_LAR_like"/>
    <property type="match status" value="1"/>
</dbReference>
<dbReference type="InterPro" id="IPR003598">
    <property type="entry name" value="Ig_sub2"/>
</dbReference>
<feature type="transmembrane region" description="Helical" evidence="30">
    <location>
        <begin position="863"/>
        <end position="886"/>
    </location>
</feature>
<evidence type="ECO:0000256" key="22">
    <source>
        <dbReference type="ARBA" id="ARBA00023273"/>
    </source>
</evidence>
<evidence type="ECO:0000256" key="24">
    <source>
        <dbReference type="ARBA" id="ARBA00023329"/>
    </source>
</evidence>
<dbReference type="FunFam" id="3.90.190.10:FF:000001">
    <property type="entry name" value="Receptor-type tyrosine-protein phosphatase F isoform A"/>
    <property type="match status" value="1"/>
</dbReference>
<dbReference type="InterPro" id="IPR000387">
    <property type="entry name" value="Tyr_Pase_dom"/>
</dbReference>
<keyword evidence="12 31" id="KW-0732">Signal</keyword>
<evidence type="ECO:0000256" key="8">
    <source>
        <dbReference type="ARBA" id="ARBA00022475"/>
    </source>
</evidence>
<evidence type="ECO:0000259" key="34">
    <source>
        <dbReference type="PROSITE" id="PS50835"/>
    </source>
</evidence>
<dbReference type="FunFam" id="2.60.40.10:FF:000036">
    <property type="entry name" value="receptor-type tyrosine-protein phosphatase delta isoform X1"/>
    <property type="match status" value="1"/>
</dbReference>
<evidence type="ECO:0000256" key="17">
    <source>
        <dbReference type="ARBA" id="ARBA00023018"/>
    </source>
</evidence>
<evidence type="ECO:0000256" key="3">
    <source>
        <dbReference type="ARBA" id="ARBA00004484"/>
    </source>
</evidence>
<dbReference type="CDD" id="cd14624">
    <property type="entry name" value="R-PTPc-D-1"/>
    <property type="match status" value="1"/>
</dbReference>
<keyword evidence="11 30" id="KW-0812">Transmembrane</keyword>
<dbReference type="FunFam" id="2.60.40.10:FF:000068">
    <property type="entry name" value="receptor-type tyrosine-protein phosphatase delta isoform X1"/>
    <property type="match status" value="1"/>
</dbReference>
<keyword evidence="23" id="KW-0393">Immunoglobulin domain</keyword>
<dbReference type="Pfam" id="PF07679">
    <property type="entry name" value="I-set"/>
    <property type="match status" value="1"/>
</dbReference>
<dbReference type="InterPro" id="IPR050713">
    <property type="entry name" value="RTP_Phos/Ushers"/>
</dbReference>
<dbReference type="FunFam" id="2.60.40.10:FF:000010">
    <property type="entry name" value="receptor-type tyrosine-protein phosphatase delta isoform X1"/>
    <property type="match status" value="1"/>
</dbReference>
<evidence type="ECO:0000256" key="6">
    <source>
        <dbReference type="ARBA" id="ARBA00010504"/>
    </source>
</evidence>
<evidence type="ECO:0000256" key="1">
    <source>
        <dbReference type="ARBA" id="ARBA00004251"/>
    </source>
</evidence>
<dbReference type="InterPro" id="IPR007110">
    <property type="entry name" value="Ig-like_dom"/>
</dbReference>
<dbReference type="SMART" id="SM00194">
    <property type="entry name" value="PTPc"/>
    <property type="match status" value="2"/>
</dbReference>
<feature type="domain" description="Ig-like" evidence="34">
    <location>
        <begin position="243"/>
        <end position="325"/>
    </location>
</feature>
<keyword evidence="17" id="KW-0770">Synapse</keyword>
<evidence type="ECO:0000256" key="10">
    <source>
        <dbReference type="ARBA" id="ARBA00022674"/>
    </source>
</evidence>
<dbReference type="FunFam" id="2.60.40.10:FF:000015">
    <property type="entry name" value="receptor-type tyrosine-protein phosphatase delta isoform X2"/>
    <property type="match status" value="1"/>
</dbReference>
<keyword evidence="8" id="KW-1003">Cell membrane</keyword>
<evidence type="ECO:0000256" key="4">
    <source>
        <dbReference type="ARBA" id="ARBA00004489"/>
    </source>
</evidence>
<dbReference type="Pfam" id="PF00102">
    <property type="entry name" value="Y_phosphatase"/>
    <property type="match status" value="2"/>
</dbReference>
<dbReference type="InterPro" id="IPR003599">
    <property type="entry name" value="Ig_sub"/>
</dbReference>
<evidence type="ECO:0000256" key="29">
    <source>
        <dbReference type="SAM" id="MobiDB-lite"/>
    </source>
</evidence>
<evidence type="ECO:0000256" key="2">
    <source>
        <dbReference type="ARBA" id="ARBA00004432"/>
    </source>
</evidence>
<accession>A0A8J1LLP4</accession>
<keyword evidence="20 37" id="KW-0675">Receptor</keyword>
<evidence type="ECO:0000256" key="31">
    <source>
        <dbReference type="SAM" id="SignalP"/>
    </source>
</evidence>
<comment type="similarity">
    <text evidence="6">Belongs to the protein-tyrosine phosphatase family. Receptor class 2A subfamily.</text>
</comment>
<keyword evidence="13" id="KW-0677">Repeat</keyword>
<dbReference type="Gene3D" id="3.90.190.10">
    <property type="entry name" value="Protein tyrosine phosphatase superfamily"/>
    <property type="match status" value="2"/>
</dbReference>
<dbReference type="SUPFAM" id="SSF49265">
    <property type="entry name" value="Fibronectin type III"/>
    <property type="match status" value="3"/>
</dbReference>
<dbReference type="GO" id="GO:0004725">
    <property type="term" value="F:protein tyrosine phosphatase activity"/>
    <property type="evidence" value="ECO:0007669"/>
    <property type="project" value="UniProtKB-EC"/>
</dbReference>
<dbReference type="InterPro" id="IPR036116">
    <property type="entry name" value="FN3_sf"/>
</dbReference>
<dbReference type="SUPFAM" id="SSF52799">
    <property type="entry name" value="(Phosphotyrosine protein) phosphatases II"/>
    <property type="match status" value="2"/>
</dbReference>
<keyword evidence="16 30" id="KW-1133">Transmembrane helix</keyword>
<evidence type="ECO:0000256" key="30">
    <source>
        <dbReference type="SAM" id="Phobius"/>
    </source>
</evidence>
<dbReference type="InterPro" id="IPR036179">
    <property type="entry name" value="Ig-like_dom_sf"/>
</dbReference>
<feature type="domain" description="Tyrosine specific protein phosphatases" evidence="33">
    <location>
        <begin position="1422"/>
        <end position="1495"/>
    </location>
</feature>
<keyword evidence="14" id="KW-0378">Hydrolase</keyword>
<keyword evidence="10" id="KW-0358">Heparin-binding</keyword>
<gene>
    <name evidence="37" type="primary">ptprd.S</name>
    <name evidence="37" type="synonym">PTPD</name>
    <name evidence="37" type="synonym">ptpdelta</name>
    <name evidence="37" type="synonym">ptprd</name>
    <name evidence="37" type="synonym">rptpdelta</name>
    <name evidence="37" type="synonym">xptp-d</name>
</gene>
<dbReference type="RefSeq" id="XP_041430151.1">
    <property type="nucleotide sequence ID" value="XM_041574217.1"/>
</dbReference>
<evidence type="ECO:0000256" key="12">
    <source>
        <dbReference type="ARBA" id="ARBA00022729"/>
    </source>
</evidence>
<keyword evidence="24" id="KW-0968">Cytoplasmic vesicle</keyword>
<dbReference type="GO" id="GO:0030426">
    <property type="term" value="C:growth cone"/>
    <property type="evidence" value="ECO:0007669"/>
    <property type="project" value="UniProtKB-SubCell"/>
</dbReference>
<evidence type="ECO:0000256" key="28">
    <source>
        <dbReference type="ARBA" id="ARBA00073611"/>
    </source>
</evidence>
<dbReference type="GO" id="GO:0043204">
    <property type="term" value="C:perikaryon"/>
    <property type="evidence" value="ECO:0007669"/>
    <property type="project" value="UniProtKB-SubCell"/>
</dbReference>
<feature type="domain" description="Fibronectin type-III" evidence="35">
    <location>
        <begin position="332"/>
        <end position="422"/>
    </location>
</feature>
<keyword evidence="18 30" id="KW-0472">Membrane</keyword>
<dbReference type="Proteomes" id="UP000186698">
    <property type="component" value="Chromosome 1S"/>
</dbReference>